<organism evidence="2 3">
    <name type="scientific">Desulfatibacillum aliphaticivorans</name>
    <dbReference type="NCBI Taxonomy" id="218208"/>
    <lineage>
        <taxon>Bacteria</taxon>
        <taxon>Pseudomonadati</taxon>
        <taxon>Thermodesulfobacteriota</taxon>
        <taxon>Desulfobacteria</taxon>
        <taxon>Desulfobacterales</taxon>
        <taxon>Desulfatibacillaceae</taxon>
        <taxon>Desulfatibacillum</taxon>
    </lineage>
</organism>
<gene>
    <name evidence="2" type="ordered locus">Dalk_2503</name>
</gene>
<dbReference type="EMBL" id="CP001322">
    <property type="protein sequence ID" value="ACL04196.1"/>
    <property type="molecule type" value="Genomic_DNA"/>
</dbReference>
<evidence type="ECO:0000313" key="3">
    <source>
        <dbReference type="Proteomes" id="UP000000739"/>
    </source>
</evidence>
<sequence length="495" mass="53977">MNRRQFLAVSSAVSSALLLGSCASTTNRYQLPEALVKPDEKLALTNLSIVDVQTGTIRRENCILIQQGRIAELYTKEDWPSVQADKEIDLQGGYVMPGLINAHCHMTAPCSIAVSPAALFSYKRQVERNAEECVKHGVTTVRDMLSVADWVSGVQWLQERMDRGKIAGPRIMRSVAIDINNGYGDMLTNFSTWESWHNVGSIKEARKAVRSSAAGGADAIKLFQQETKLLLPCNDMPLMDKEMVAAVCDEAAKCGLPVAMHHMEIGGLGKGLYGGVNTLEHMVCDAPVPDEALEKLISQGTYVVPTISIPYGYVFPVRGDENWGTESTAFYNNLRSDTLQGFLGEFCEPVFVEGGMDFCRKFSDPDSYEKHHLIPWLCPSIFNAYANQGVANIRALYEAGVKMGCGNDGGVPFVFPGNIGFEMVLLEEAGLQTADILKMATINNAHIIGMENDLGTVESPKIADLAVFPDNPLKTASNALKPSMVLQAGRVVFQA</sequence>
<dbReference type="PANTHER" id="PTHR43135">
    <property type="entry name" value="ALPHA-D-RIBOSE 1-METHYLPHOSPHONATE 5-TRIPHOSPHATE DIPHOSPHATASE"/>
    <property type="match status" value="1"/>
</dbReference>
<dbReference type="RefSeq" id="WP_015947270.1">
    <property type="nucleotide sequence ID" value="NC_011768.1"/>
</dbReference>
<dbReference type="eggNOG" id="COG1228">
    <property type="taxonomic scope" value="Bacteria"/>
</dbReference>
<protein>
    <submittedName>
        <fullName evidence="2">Amidohydrolase</fullName>
    </submittedName>
</protein>
<dbReference type="PANTHER" id="PTHR43135:SF3">
    <property type="entry name" value="ALPHA-D-RIBOSE 1-METHYLPHOSPHONATE 5-TRIPHOSPHATE DIPHOSPHATASE"/>
    <property type="match status" value="1"/>
</dbReference>
<name>B8FFD6_DESAL</name>
<dbReference type="SUPFAM" id="SSF51338">
    <property type="entry name" value="Composite domain of metallo-dependent hydrolases"/>
    <property type="match status" value="1"/>
</dbReference>
<feature type="domain" description="Amidohydrolase-related" evidence="1">
    <location>
        <begin position="94"/>
        <end position="267"/>
    </location>
</feature>
<dbReference type="KEGG" id="dal:Dalk_2503"/>
<dbReference type="Pfam" id="PF01979">
    <property type="entry name" value="Amidohydro_1"/>
    <property type="match status" value="2"/>
</dbReference>
<dbReference type="InterPro" id="IPR006680">
    <property type="entry name" value="Amidohydro-rel"/>
</dbReference>
<dbReference type="HOGENOM" id="CLU_023620_2_2_7"/>
<feature type="domain" description="Amidohydrolase-related" evidence="1">
    <location>
        <begin position="383"/>
        <end position="492"/>
    </location>
</feature>
<dbReference type="AlphaFoldDB" id="B8FFD6"/>
<dbReference type="Gene3D" id="2.30.40.10">
    <property type="entry name" value="Urease, subunit C, domain 1"/>
    <property type="match status" value="1"/>
</dbReference>
<evidence type="ECO:0000259" key="1">
    <source>
        <dbReference type="Pfam" id="PF01979"/>
    </source>
</evidence>
<dbReference type="InterPro" id="IPR011059">
    <property type="entry name" value="Metal-dep_hydrolase_composite"/>
</dbReference>
<dbReference type="Proteomes" id="UP000000739">
    <property type="component" value="Chromosome"/>
</dbReference>
<dbReference type="PROSITE" id="PS51257">
    <property type="entry name" value="PROKAR_LIPOPROTEIN"/>
    <property type="match status" value="1"/>
</dbReference>
<reference evidence="2 3" key="1">
    <citation type="journal article" date="2012" name="Environ. Microbiol.">
        <title>The genome sequence of Desulfatibacillum alkenivorans AK-01: a blueprint for anaerobic alkane oxidation.</title>
        <authorList>
            <person name="Callaghan A.V."/>
            <person name="Morris B.E."/>
            <person name="Pereira I.A."/>
            <person name="McInerney M.J."/>
            <person name="Austin R.N."/>
            <person name="Groves J.T."/>
            <person name="Kukor J.J."/>
            <person name="Suflita J.M."/>
            <person name="Young L.Y."/>
            <person name="Zylstra G.J."/>
            <person name="Wawrik B."/>
        </authorList>
    </citation>
    <scope>NUCLEOTIDE SEQUENCE [LARGE SCALE GENOMIC DNA]</scope>
    <source>
        <strain evidence="2 3">AK-01</strain>
    </source>
</reference>
<accession>B8FFD6</accession>
<keyword evidence="3" id="KW-1185">Reference proteome</keyword>
<evidence type="ECO:0000313" key="2">
    <source>
        <dbReference type="EMBL" id="ACL04196.1"/>
    </source>
</evidence>
<dbReference type="GO" id="GO:0016810">
    <property type="term" value="F:hydrolase activity, acting on carbon-nitrogen (but not peptide) bonds"/>
    <property type="evidence" value="ECO:0007669"/>
    <property type="project" value="InterPro"/>
</dbReference>
<dbReference type="InterPro" id="IPR051781">
    <property type="entry name" value="Metallo-dep_Hydrolase"/>
</dbReference>
<dbReference type="SUPFAM" id="SSF51556">
    <property type="entry name" value="Metallo-dependent hydrolases"/>
    <property type="match status" value="1"/>
</dbReference>
<dbReference type="InterPro" id="IPR032466">
    <property type="entry name" value="Metal_Hydrolase"/>
</dbReference>
<dbReference type="Gene3D" id="3.20.20.140">
    <property type="entry name" value="Metal-dependent hydrolases"/>
    <property type="match status" value="2"/>
</dbReference>
<proteinExistence type="predicted"/>